<name>A0A4P8YJH4_9ENTR</name>
<dbReference type="EMBL" id="CP040428">
    <property type="protein sequence ID" value="QCT18502.1"/>
    <property type="molecule type" value="Genomic_DNA"/>
</dbReference>
<evidence type="ECO:0000313" key="2">
    <source>
        <dbReference type="Proteomes" id="UP000302163"/>
    </source>
</evidence>
<dbReference type="RefSeq" id="WP_138093943.1">
    <property type="nucleotide sequence ID" value="NZ_CP040428.1"/>
</dbReference>
<dbReference type="AlphaFoldDB" id="A0A4P8YJH4"/>
<gene>
    <name evidence="1" type="ORF">FEM41_02025</name>
</gene>
<accession>A0A4P8YJH4</accession>
<dbReference type="Proteomes" id="UP000302163">
    <property type="component" value="Chromosome"/>
</dbReference>
<keyword evidence="2" id="KW-1185">Reference proteome</keyword>
<sequence length="132" mass="14588">MSVFSVSKSGLISDLRDWGVPDEYAAAFLGKMINRGNGVAVPPFFFNDTDHLTNNRHWVAACAAFWCRVYREATSEVDMARALGAISATYYTAGALGQGELSAMISHWWRITFDLHQLPAPSYTAPNTPSFH</sequence>
<protein>
    <submittedName>
        <fullName evidence="1">Uncharacterized protein</fullName>
    </submittedName>
</protein>
<reference evidence="1 2" key="1">
    <citation type="submission" date="2019-05" db="EMBL/GenBank/DDBJ databases">
        <title>Complete genome sequence of Izhakiella calystegiae KSNA2, an endophyte isolated from beach morning glory (Calystegia soldanella).</title>
        <authorList>
            <person name="Jiang L."/>
            <person name="Jeong J.C."/>
            <person name="Kim C.Y."/>
            <person name="Kim D.H."/>
            <person name="Kim S.W."/>
            <person name="Lee j."/>
        </authorList>
    </citation>
    <scope>NUCLEOTIDE SEQUENCE [LARGE SCALE GENOMIC DNA]</scope>
    <source>
        <strain evidence="1 2">KSNA2</strain>
    </source>
</reference>
<dbReference type="KEGG" id="izh:FEM41_02025"/>
<evidence type="ECO:0000313" key="1">
    <source>
        <dbReference type="EMBL" id="QCT18502.1"/>
    </source>
</evidence>
<dbReference type="OrthoDB" id="6604720at2"/>
<proteinExistence type="predicted"/>
<organism evidence="1 2">
    <name type="scientific">Jejubacter calystegiae</name>
    <dbReference type="NCBI Taxonomy" id="2579935"/>
    <lineage>
        <taxon>Bacteria</taxon>
        <taxon>Pseudomonadati</taxon>
        <taxon>Pseudomonadota</taxon>
        <taxon>Gammaproteobacteria</taxon>
        <taxon>Enterobacterales</taxon>
        <taxon>Enterobacteriaceae</taxon>
        <taxon>Jejubacter</taxon>
    </lineage>
</organism>